<reference evidence="2" key="1">
    <citation type="journal article" date="2021" name="Microb. Physiol.">
        <title>Proteogenomic Insights into the Physiology of Marine, Sulfate-Reducing, Filamentous Desulfonema limicola and Desulfonema magnum.</title>
        <authorList>
            <person name="Schnaars V."/>
            <person name="Wohlbrand L."/>
            <person name="Scheve S."/>
            <person name="Hinrichs C."/>
            <person name="Reinhardt R."/>
            <person name="Rabus R."/>
        </authorList>
    </citation>
    <scope>NUCLEOTIDE SEQUENCE</scope>
    <source>
        <strain evidence="2">5ac10</strain>
    </source>
</reference>
<dbReference type="InterPro" id="IPR051829">
    <property type="entry name" value="Multiheme_Cytochr_ET"/>
</dbReference>
<dbReference type="InterPro" id="IPR036280">
    <property type="entry name" value="Multihaem_cyt_sf"/>
</dbReference>
<dbReference type="PANTHER" id="PTHR35038">
    <property type="entry name" value="DISSIMILATORY SULFITE REDUCTASE SIRA"/>
    <property type="match status" value="1"/>
</dbReference>
<evidence type="ECO:0000256" key="1">
    <source>
        <dbReference type="ARBA" id="ARBA00022729"/>
    </source>
</evidence>
<dbReference type="Gene3D" id="1.10.780.10">
    <property type="entry name" value="Hydroxylamine Oxidoreductase, Chain A, domain 1"/>
    <property type="match status" value="1"/>
</dbReference>
<keyword evidence="1" id="KW-0732">Signal</keyword>
<name>A0A975GJ67_9BACT</name>
<dbReference type="SUPFAM" id="SSF48695">
    <property type="entry name" value="Multiheme cytochromes"/>
    <property type="match status" value="1"/>
</dbReference>
<sequence>MKKLFFAINLFFLALFIFPVPGICARAPVSEASEECLGCHSSLHPGIVEEWQKSRHAMITPQEAMGIKGLSLKVSAKSVPEPLLKTAVGCAECHGLRPDSHADTFTHNNLDIHVIVSPDDCAVCHTEESSQYSNNIMAHARKNLAGNTVYQELEKSIIGKPRRIEGRLEYMAADQDTGAEACYYCHGTKLEVKGLESRETFAGEMDFPRISGWPNQGAGRVNTDNSLGSCSACHARHLFSIETARKPHTCRECHLGPDVPAYKVYMSSKHGNIYSSMNKDWNFKAVPWTAGKDFNAPTCASCHISLIINTDGETISKRTHEMSSRLSWRIFGLIYAHPHPVKPDTTIIRNKSGLTLPADFDGTFASEYLVTPAQKEARTESMQNICRACHSTEWVKGHWKRFENTIQRTNADILTATNIMEEIWSRGYAKGMEHGKNPFDEPIERIWCETWLFYGNTIRFTSAMAGGGDYGVFADGRYQLSRQISQLHDWLELRKRLFPQPAPIAMFLEK</sequence>
<dbReference type="EMBL" id="CP061799">
    <property type="protein sequence ID" value="QTA82663.1"/>
    <property type="molecule type" value="Genomic_DNA"/>
</dbReference>
<dbReference type="RefSeq" id="WP_207688559.1">
    <property type="nucleotide sequence ID" value="NZ_CP061799.1"/>
</dbReference>
<protein>
    <submittedName>
        <fullName evidence="2">Cytochrome c554 domain-containing protein</fullName>
    </submittedName>
</protein>
<dbReference type="KEGG" id="dli:dnl_50430"/>
<dbReference type="Proteomes" id="UP000663720">
    <property type="component" value="Chromosome"/>
</dbReference>
<accession>A0A975GJ67</accession>
<evidence type="ECO:0000313" key="3">
    <source>
        <dbReference type="Proteomes" id="UP000663720"/>
    </source>
</evidence>
<dbReference type="Gene3D" id="1.20.850.10">
    <property type="entry name" value="Hydroxylamine Oxidoreductase, Chain A, domain 2"/>
    <property type="match status" value="1"/>
</dbReference>
<proteinExistence type="predicted"/>
<keyword evidence="3" id="KW-1185">Reference proteome</keyword>
<dbReference type="Pfam" id="PF13447">
    <property type="entry name" value="Multi-haem_cyto"/>
    <property type="match status" value="1"/>
</dbReference>
<dbReference type="AlphaFoldDB" id="A0A975GJ67"/>
<gene>
    <name evidence="2" type="ORF">dnl_50430</name>
</gene>
<evidence type="ECO:0000313" key="2">
    <source>
        <dbReference type="EMBL" id="QTA82663.1"/>
    </source>
</evidence>
<organism evidence="2 3">
    <name type="scientific">Desulfonema limicola</name>
    <dbReference type="NCBI Taxonomy" id="45656"/>
    <lineage>
        <taxon>Bacteria</taxon>
        <taxon>Pseudomonadati</taxon>
        <taxon>Thermodesulfobacteriota</taxon>
        <taxon>Desulfobacteria</taxon>
        <taxon>Desulfobacterales</taxon>
        <taxon>Desulfococcaceae</taxon>
        <taxon>Desulfonema</taxon>
    </lineage>
</organism>